<comment type="caution">
    <text evidence="2">The sequence shown here is derived from an EMBL/GenBank/DDBJ whole genome shotgun (WGS) entry which is preliminary data.</text>
</comment>
<accession>A0A4U0SM88</accession>
<dbReference type="Proteomes" id="UP000305778">
    <property type="component" value="Unassembled WGS sequence"/>
</dbReference>
<evidence type="ECO:0000313" key="2">
    <source>
        <dbReference type="EMBL" id="TKA10393.1"/>
    </source>
</evidence>
<dbReference type="PANTHER" id="PTHR33164">
    <property type="entry name" value="TRANSCRIPTIONAL REGULATOR, MARR FAMILY"/>
    <property type="match status" value="1"/>
</dbReference>
<protein>
    <submittedName>
        <fullName evidence="2">MarR family transcriptional regulator</fullName>
    </submittedName>
</protein>
<dbReference type="InterPro" id="IPR039422">
    <property type="entry name" value="MarR/SlyA-like"/>
</dbReference>
<dbReference type="AlphaFoldDB" id="A0A4U0SM88"/>
<gene>
    <name evidence="2" type="ORF">FCI23_16980</name>
</gene>
<dbReference type="GO" id="GO:0006950">
    <property type="term" value="P:response to stress"/>
    <property type="evidence" value="ECO:0007669"/>
    <property type="project" value="TreeGrafter"/>
</dbReference>
<organism evidence="2 3">
    <name type="scientific">Actinacidiphila oryziradicis</name>
    <dbReference type="NCBI Taxonomy" id="2571141"/>
    <lineage>
        <taxon>Bacteria</taxon>
        <taxon>Bacillati</taxon>
        <taxon>Actinomycetota</taxon>
        <taxon>Actinomycetes</taxon>
        <taxon>Kitasatosporales</taxon>
        <taxon>Streptomycetaceae</taxon>
        <taxon>Actinacidiphila</taxon>
    </lineage>
</organism>
<dbReference type="Pfam" id="PF01047">
    <property type="entry name" value="MarR"/>
    <property type="match status" value="1"/>
</dbReference>
<dbReference type="GO" id="GO:0003700">
    <property type="term" value="F:DNA-binding transcription factor activity"/>
    <property type="evidence" value="ECO:0007669"/>
    <property type="project" value="InterPro"/>
</dbReference>
<name>A0A4U0SM88_9ACTN</name>
<dbReference type="InterPro" id="IPR036388">
    <property type="entry name" value="WH-like_DNA-bd_sf"/>
</dbReference>
<reference evidence="2 3" key="1">
    <citation type="submission" date="2019-04" db="EMBL/GenBank/DDBJ databases">
        <title>Streptomyces oryziradicis sp. nov., a novel actinomycete isolated from rhizosphere soil of rice (Oryza sativa L.).</title>
        <authorList>
            <person name="Li C."/>
        </authorList>
    </citation>
    <scope>NUCLEOTIDE SEQUENCE [LARGE SCALE GENOMIC DNA]</scope>
    <source>
        <strain evidence="2 3">NEAU-C40</strain>
    </source>
</reference>
<sequence length="147" mass="16440">MSSNPRPQDHGSELYRQTFHLIRRALQEHGARWQARLPLLTKPQYAVLRAVRQRPGIEQSAVGTAACIDKATLAAVLLRLEQRGLLTRTVDPSDRRRRLLELTAAGRQEVADTIPVAASVDSGLLDRLTQAERDQLHALLVKLVPEQ</sequence>
<proteinExistence type="predicted"/>
<dbReference type="InterPro" id="IPR036390">
    <property type="entry name" value="WH_DNA-bd_sf"/>
</dbReference>
<dbReference type="PROSITE" id="PS50995">
    <property type="entry name" value="HTH_MARR_2"/>
    <property type="match status" value="1"/>
</dbReference>
<dbReference type="PRINTS" id="PR00598">
    <property type="entry name" value="HTHMARR"/>
</dbReference>
<dbReference type="RefSeq" id="WP_136724746.1">
    <property type="nucleotide sequence ID" value="NZ_SUMC01000014.1"/>
</dbReference>
<dbReference type="EMBL" id="SUMC01000014">
    <property type="protein sequence ID" value="TKA10393.1"/>
    <property type="molecule type" value="Genomic_DNA"/>
</dbReference>
<dbReference type="SUPFAM" id="SSF46785">
    <property type="entry name" value="Winged helix' DNA-binding domain"/>
    <property type="match status" value="1"/>
</dbReference>
<evidence type="ECO:0000313" key="3">
    <source>
        <dbReference type="Proteomes" id="UP000305778"/>
    </source>
</evidence>
<dbReference type="SMART" id="SM00347">
    <property type="entry name" value="HTH_MARR"/>
    <property type="match status" value="1"/>
</dbReference>
<evidence type="ECO:0000259" key="1">
    <source>
        <dbReference type="PROSITE" id="PS50995"/>
    </source>
</evidence>
<dbReference type="InterPro" id="IPR000835">
    <property type="entry name" value="HTH_MarR-typ"/>
</dbReference>
<dbReference type="OrthoDB" id="4462574at2"/>
<feature type="domain" description="HTH marR-type" evidence="1">
    <location>
        <begin position="11"/>
        <end position="145"/>
    </location>
</feature>
<dbReference type="Gene3D" id="1.10.10.10">
    <property type="entry name" value="Winged helix-like DNA-binding domain superfamily/Winged helix DNA-binding domain"/>
    <property type="match status" value="1"/>
</dbReference>
<dbReference type="PANTHER" id="PTHR33164:SF95">
    <property type="entry name" value="TRANSCRIPTIONAL REGULATOR"/>
    <property type="match status" value="1"/>
</dbReference>
<keyword evidence="3" id="KW-1185">Reference proteome</keyword>